<protein>
    <submittedName>
        <fullName evidence="4">4-cresol dehydrogenase</fullName>
    </submittedName>
</protein>
<dbReference type="SUPFAM" id="SSF56176">
    <property type="entry name" value="FAD-binding/transporter-associated domain-like"/>
    <property type="match status" value="1"/>
</dbReference>
<dbReference type="PANTHER" id="PTHR11748">
    <property type="entry name" value="D-LACTATE DEHYDROGENASE"/>
    <property type="match status" value="1"/>
</dbReference>
<proteinExistence type="predicted"/>
<dbReference type="InterPro" id="IPR016169">
    <property type="entry name" value="FAD-bd_PCMH_sub2"/>
</dbReference>
<comment type="caution">
    <text evidence="4">The sequence shown here is derived from an EMBL/GenBank/DDBJ whole genome shotgun (WGS) entry which is preliminary data.</text>
</comment>
<evidence type="ECO:0000256" key="2">
    <source>
        <dbReference type="ARBA" id="ARBA00022827"/>
    </source>
</evidence>
<dbReference type="Gene3D" id="3.40.462.10">
    <property type="entry name" value="FAD-linked oxidases, C-terminal domain"/>
    <property type="match status" value="1"/>
</dbReference>
<evidence type="ECO:0000259" key="3">
    <source>
        <dbReference type="PROSITE" id="PS51387"/>
    </source>
</evidence>
<sequence length="557" mass="61494">MRTPTGISPSVFATAIAAFAGVVGEEWVFTSDEDLDLYRDAYSPLRGEEDERTASAAVAPRSVEEVQAIVRIANEHSIPLYTISTGRNLGYGGSAPNYSGCVVLDLKRMNRIIEVSESNHYAIVEPGVSYFDLYNYIQEKGLKVWIDCPDPGWGSPIGNALDHGVGHTASRFRNHFDAHCGMEVVLANGEVMRTGMGALPDAKTWAQFKLGYGPVIDGLFSQSNFGIVTKMGFWLMPEPEAMLKVEVTATRYDDLHEMVELLKWAENSGLCDGAPQLGSPLLGSPGDTKALVDIFYNGPPQLAPEQMKLIGEAKVGYSPELERYGIDNDLPYWKLYLSMYGPENVVKAKWEAIQARAKSRIKGVGFETGPLITDFKKAAAESTVWAQDMGIPNLEFFALGARTPGNPVQMTGHLFFSAVVPQTADAILEANRVFDEASRSNPVLKDMPILGLRPFAMPAGFHERTFLMIFGMPVVEHQAMNEQFIKAFRALIDIGAEHGWGEYRTAPLFQDQVMGIYDFNDGALLRFHETVKDAIDPKGILSPGRYGIWPRHLRKQS</sequence>
<dbReference type="Gene3D" id="1.10.45.10">
    <property type="entry name" value="Vanillyl-alcohol Oxidase, Chain A, domain 4"/>
    <property type="match status" value="1"/>
</dbReference>
<gene>
    <name evidence="4" type="ORF">GCM10011494_20120</name>
</gene>
<dbReference type="InterPro" id="IPR016170">
    <property type="entry name" value="Cytok_DH_C_sf"/>
</dbReference>
<dbReference type="InterPro" id="IPR016164">
    <property type="entry name" value="FAD-linked_Oxase-like_C"/>
</dbReference>
<dbReference type="InterPro" id="IPR036318">
    <property type="entry name" value="FAD-bd_PCMH-like_sf"/>
</dbReference>
<dbReference type="Gene3D" id="3.30.465.10">
    <property type="match status" value="1"/>
</dbReference>
<evidence type="ECO:0000313" key="5">
    <source>
        <dbReference type="Proteomes" id="UP000608154"/>
    </source>
</evidence>
<dbReference type="InterPro" id="IPR006094">
    <property type="entry name" value="Oxid_FAD_bind_N"/>
</dbReference>
<dbReference type="PROSITE" id="PS51387">
    <property type="entry name" value="FAD_PCMH"/>
    <property type="match status" value="1"/>
</dbReference>
<keyword evidence="1" id="KW-0285">Flavoprotein</keyword>
<reference evidence="4" key="1">
    <citation type="journal article" date="2014" name="Int. J. Syst. Evol. Microbiol.">
        <title>Complete genome sequence of Corynebacterium casei LMG S-19264T (=DSM 44701T), isolated from a smear-ripened cheese.</title>
        <authorList>
            <consortium name="US DOE Joint Genome Institute (JGI-PGF)"/>
            <person name="Walter F."/>
            <person name="Albersmeier A."/>
            <person name="Kalinowski J."/>
            <person name="Ruckert C."/>
        </authorList>
    </citation>
    <scope>NUCLEOTIDE SEQUENCE</scope>
    <source>
        <strain evidence="4">CGMCC 1.15095</strain>
    </source>
</reference>
<dbReference type="Proteomes" id="UP000608154">
    <property type="component" value="Unassembled WGS sequence"/>
</dbReference>
<dbReference type="InterPro" id="IPR016171">
    <property type="entry name" value="Vanillyl_alc_oxidase_C-sub2"/>
</dbReference>
<dbReference type="EMBL" id="BMHK01000011">
    <property type="protein sequence ID" value="GGC01504.1"/>
    <property type="molecule type" value="Genomic_DNA"/>
</dbReference>
<reference evidence="4" key="2">
    <citation type="submission" date="2020-09" db="EMBL/GenBank/DDBJ databases">
        <authorList>
            <person name="Sun Q."/>
            <person name="Zhou Y."/>
        </authorList>
    </citation>
    <scope>NUCLEOTIDE SEQUENCE</scope>
    <source>
        <strain evidence="4">CGMCC 1.15095</strain>
    </source>
</reference>
<feature type="domain" description="FAD-binding PCMH-type" evidence="3">
    <location>
        <begin position="50"/>
        <end position="238"/>
    </location>
</feature>
<dbReference type="AlphaFoldDB" id="A0A916TSL7"/>
<dbReference type="Pfam" id="PF01565">
    <property type="entry name" value="FAD_binding_4"/>
    <property type="match status" value="1"/>
</dbReference>
<dbReference type="PANTHER" id="PTHR11748:SF114">
    <property type="entry name" value="ARYL-ALCOHOL OXIDASE VANILLYL-ALCOHOL OXIDASE (AFU_ORTHOLOGUE AFUA_3G09500)-RELATED"/>
    <property type="match status" value="1"/>
</dbReference>
<keyword evidence="5" id="KW-1185">Reference proteome</keyword>
<dbReference type="GO" id="GO:1903457">
    <property type="term" value="P:lactate catabolic process"/>
    <property type="evidence" value="ECO:0007669"/>
    <property type="project" value="TreeGrafter"/>
</dbReference>
<dbReference type="GO" id="GO:0004458">
    <property type="term" value="F:D-lactate dehydrogenase (cytochrome) activity"/>
    <property type="evidence" value="ECO:0007669"/>
    <property type="project" value="TreeGrafter"/>
</dbReference>
<evidence type="ECO:0000256" key="1">
    <source>
        <dbReference type="ARBA" id="ARBA00022630"/>
    </source>
</evidence>
<name>A0A916TSL7_9SPHN</name>
<dbReference type="SUPFAM" id="SSF55103">
    <property type="entry name" value="FAD-linked oxidases, C-terminal domain"/>
    <property type="match status" value="1"/>
</dbReference>
<dbReference type="Gene3D" id="3.30.43.10">
    <property type="entry name" value="Uridine Diphospho-n-acetylenolpyruvylglucosamine Reductase, domain 2"/>
    <property type="match status" value="1"/>
</dbReference>
<dbReference type="RefSeq" id="WP_188771073.1">
    <property type="nucleotide sequence ID" value="NZ_BMHK01000011.1"/>
</dbReference>
<dbReference type="GO" id="GO:0071949">
    <property type="term" value="F:FAD binding"/>
    <property type="evidence" value="ECO:0007669"/>
    <property type="project" value="InterPro"/>
</dbReference>
<dbReference type="InterPro" id="IPR016166">
    <property type="entry name" value="FAD-bd_PCMH"/>
</dbReference>
<dbReference type="InterPro" id="IPR016167">
    <property type="entry name" value="FAD-bd_PCMH_sub1"/>
</dbReference>
<dbReference type="GO" id="GO:0008720">
    <property type="term" value="F:D-lactate dehydrogenase (NAD+) activity"/>
    <property type="evidence" value="ECO:0007669"/>
    <property type="project" value="TreeGrafter"/>
</dbReference>
<organism evidence="4 5">
    <name type="scientific">Novosphingobium endophyticum</name>
    <dbReference type="NCBI Taxonomy" id="1955250"/>
    <lineage>
        <taxon>Bacteria</taxon>
        <taxon>Pseudomonadati</taxon>
        <taxon>Pseudomonadota</taxon>
        <taxon>Alphaproteobacteria</taxon>
        <taxon>Sphingomonadales</taxon>
        <taxon>Sphingomonadaceae</taxon>
        <taxon>Novosphingobium</taxon>
    </lineage>
</organism>
<keyword evidence="2" id="KW-0274">FAD</keyword>
<accession>A0A916TSL7</accession>
<evidence type="ECO:0000313" key="4">
    <source>
        <dbReference type="EMBL" id="GGC01504.1"/>
    </source>
</evidence>